<accession>A0AC61MTD0</accession>
<proteinExistence type="predicted"/>
<reference evidence="1 2" key="1">
    <citation type="journal article" date="2022" name="Int. J. Syst. Evol. Microbiol.">
        <title>Miniphocaeibacter halophilus sp. nov., an ammonium-tolerant acetate-producing bacterium isolated from a biogas system.</title>
        <authorList>
            <person name="Schnurer A."/>
            <person name="Singh A."/>
            <person name="Bi S."/>
            <person name="Qiao W."/>
            <person name="Westerholm M."/>
        </authorList>
    </citation>
    <scope>NUCLEOTIDE SEQUENCE [LARGE SCALE GENOMIC DNA]</scope>
    <source>
        <strain evidence="1 2">AMB_01</strain>
    </source>
</reference>
<dbReference type="Proteomes" id="UP000595814">
    <property type="component" value="Chromosome"/>
</dbReference>
<name>A0AC61MTD0_9FIRM</name>
<protein>
    <submittedName>
        <fullName evidence="1">Uncharacterized protein</fullName>
    </submittedName>
</protein>
<dbReference type="EMBL" id="CP066744">
    <property type="protein sequence ID" value="QQK08960.1"/>
    <property type="molecule type" value="Genomic_DNA"/>
</dbReference>
<evidence type="ECO:0000313" key="1">
    <source>
        <dbReference type="EMBL" id="QQK08960.1"/>
    </source>
</evidence>
<sequence length="353" mass="40606">MRKNYLLLVVCIFTFFSLASCKGRDFDKNFECGVIETRGDKNKTIITFYNEDNHIVNIKKLDYGDSSDYFQNAKIDNDNLIMIPRGLFKKKDLGKLINLNLNSGEIIEYKTGILAPVSFSFDSNNYYVSNTFNGVSTLTQISKDKQKTNTLNLKDEFIESINNYEKNDESKVILFTATINNDLYNKSYMYILSNNLEIEEKIDTTEYGFSRHKSIVIDSSIYFLNSTDKFDNFNNIIGIYNFQSKDFSKIVTKENKLGDVAYYKNNLYVTHTDLVDGSGSKVSIIDIKNGSIKEISTESPSIQIEIKNDILYIFSGETISKYLLSLNKVEKLEEVNIRSQTEEQFYPSSFFVN</sequence>
<gene>
    <name evidence="1" type="ORF">JFY71_05330</name>
</gene>
<evidence type="ECO:0000313" key="2">
    <source>
        <dbReference type="Proteomes" id="UP000595814"/>
    </source>
</evidence>
<organism evidence="1 2">
    <name type="scientific">Miniphocaeibacter halophilus</name>
    <dbReference type="NCBI Taxonomy" id="2931922"/>
    <lineage>
        <taxon>Bacteria</taxon>
        <taxon>Bacillati</taxon>
        <taxon>Bacillota</taxon>
        <taxon>Tissierellia</taxon>
        <taxon>Tissierellales</taxon>
        <taxon>Peptoniphilaceae</taxon>
        <taxon>Miniphocaeibacter</taxon>
    </lineage>
</organism>
<keyword evidence="2" id="KW-1185">Reference proteome</keyword>